<evidence type="ECO:0000313" key="2">
    <source>
        <dbReference type="Proteomes" id="UP001148838"/>
    </source>
</evidence>
<accession>A0ABQ8SEI7</accession>
<reference evidence="1 2" key="1">
    <citation type="journal article" date="2022" name="Allergy">
        <title>Genome assembly and annotation of Periplaneta americana reveal a comprehensive cockroach allergen profile.</title>
        <authorList>
            <person name="Wang L."/>
            <person name="Xiong Q."/>
            <person name="Saelim N."/>
            <person name="Wang L."/>
            <person name="Nong W."/>
            <person name="Wan A.T."/>
            <person name="Shi M."/>
            <person name="Liu X."/>
            <person name="Cao Q."/>
            <person name="Hui J.H.L."/>
            <person name="Sookrung N."/>
            <person name="Leung T.F."/>
            <person name="Tungtrongchitr A."/>
            <person name="Tsui S.K.W."/>
        </authorList>
    </citation>
    <scope>NUCLEOTIDE SEQUENCE [LARGE SCALE GENOMIC DNA]</scope>
    <source>
        <strain evidence="1">PWHHKU_190912</strain>
    </source>
</reference>
<dbReference type="EMBL" id="JAJSOF020000029">
    <property type="protein sequence ID" value="KAJ4432475.1"/>
    <property type="molecule type" value="Genomic_DNA"/>
</dbReference>
<evidence type="ECO:0000313" key="1">
    <source>
        <dbReference type="EMBL" id="KAJ4432475.1"/>
    </source>
</evidence>
<comment type="caution">
    <text evidence="1">The sequence shown here is derived from an EMBL/GenBank/DDBJ whole genome shotgun (WGS) entry which is preliminary data.</text>
</comment>
<protein>
    <submittedName>
        <fullName evidence="1">Uncharacterized protein</fullName>
    </submittedName>
</protein>
<proteinExistence type="predicted"/>
<sequence length="147" mass="17202">MTNDKDTVISMGDLNCRVDAPTQKMETVVNHIEKEDLILINDRKEKTYLVFTNSNKTYQEIRNLPVRKHIPVSIYIYVRDAHQGKTPNKQTTRLSREIDKDKISTEETRIVSQEIKEGRIDEALSKLEKHTKQAIVRKERKKRTAKP</sequence>
<dbReference type="Proteomes" id="UP001148838">
    <property type="component" value="Unassembled WGS sequence"/>
</dbReference>
<keyword evidence="2" id="KW-1185">Reference proteome</keyword>
<organism evidence="1 2">
    <name type="scientific">Periplaneta americana</name>
    <name type="common">American cockroach</name>
    <name type="synonym">Blatta americana</name>
    <dbReference type="NCBI Taxonomy" id="6978"/>
    <lineage>
        <taxon>Eukaryota</taxon>
        <taxon>Metazoa</taxon>
        <taxon>Ecdysozoa</taxon>
        <taxon>Arthropoda</taxon>
        <taxon>Hexapoda</taxon>
        <taxon>Insecta</taxon>
        <taxon>Pterygota</taxon>
        <taxon>Neoptera</taxon>
        <taxon>Polyneoptera</taxon>
        <taxon>Dictyoptera</taxon>
        <taxon>Blattodea</taxon>
        <taxon>Blattoidea</taxon>
        <taxon>Blattidae</taxon>
        <taxon>Blattinae</taxon>
        <taxon>Periplaneta</taxon>
    </lineage>
</organism>
<name>A0ABQ8SEI7_PERAM</name>
<gene>
    <name evidence="1" type="ORF">ANN_21094</name>
</gene>